<dbReference type="EMBL" id="KL142476">
    <property type="protein sequence ID" value="KDR65208.1"/>
    <property type="molecule type" value="Genomic_DNA"/>
</dbReference>
<accession>A0A067SEK9</accession>
<feature type="region of interest" description="Disordered" evidence="1">
    <location>
        <begin position="99"/>
        <end position="125"/>
    </location>
</feature>
<reference evidence="3" key="1">
    <citation type="journal article" date="2014" name="Proc. Natl. Acad. Sci. U.S.A.">
        <title>Extensive sampling of basidiomycete genomes demonstrates inadequacy of the white-rot/brown-rot paradigm for wood decay fungi.</title>
        <authorList>
            <person name="Riley R."/>
            <person name="Salamov A.A."/>
            <person name="Brown D.W."/>
            <person name="Nagy L.G."/>
            <person name="Floudas D."/>
            <person name="Held B.W."/>
            <person name="Levasseur A."/>
            <person name="Lombard V."/>
            <person name="Morin E."/>
            <person name="Otillar R."/>
            <person name="Lindquist E.A."/>
            <person name="Sun H."/>
            <person name="LaButti K.M."/>
            <person name="Schmutz J."/>
            <person name="Jabbour D."/>
            <person name="Luo H."/>
            <person name="Baker S.E."/>
            <person name="Pisabarro A.G."/>
            <person name="Walton J.D."/>
            <person name="Blanchette R.A."/>
            <person name="Henrissat B."/>
            <person name="Martin F."/>
            <person name="Cullen D."/>
            <person name="Hibbett D.S."/>
            <person name="Grigoriev I.V."/>
        </authorList>
    </citation>
    <scope>NUCLEOTIDE SEQUENCE [LARGE SCALE GENOMIC DNA]</scope>
    <source>
        <strain evidence="3">CBS 339.88</strain>
    </source>
</reference>
<keyword evidence="3" id="KW-1185">Reference proteome</keyword>
<organism evidence="2 3">
    <name type="scientific">Galerina marginata (strain CBS 339.88)</name>
    <dbReference type="NCBI Taxonomy" id="685588"/>
    <lineage>
        <taxon>Eukaryota</taxon>
        <taxon>Fungi</taxon>
        <taxon>Dikarya</taxon>
        <taxon>Basidiomycota</taxon>
        <taxon>Agaricomycotina</taxon>
        <taxon>Agaricomycetes</taxon>
        <taxon>Agaricomycetidae</taxon>
        <taxon>Agaricales</taxon>
        <taxon>Agaricineae</taxon>
        <taxon>Strophariaceae</taxon>
        <taxon>Galerina</taxon>
    </lineage>
</organism>
<dbReference type="Proteomes" id="UP000027222">
    <property type="component" value="Unassembled WGS sequence"/>
</dbReference>
<evidence type="ECO:0000256" key="1">
    <source>
        <dbReference type="SAM" id="MobiDB-lite"/>
    </source>
</evidence>
<feature type="region of interest" description="Disordered" evidence="1">
    <location>
        <begin position="1"/>
        <end position="57"/>
    </location>
</feature>
<proteinExistence type="predicted"/>
<dbReference type="AlphaFoldDB" id="A0A067SEK9"/>
<evidence type="ECO:0000313" key="3">
    <source>
        <dbReference type="Proteomes" id="UP000027222"/>
    </source>
</evidence>
<name>A0A067SEK9_GALM3</name>
<feature type="compositionally biased region" description="Basic and acidic residues" evidence="1">
    <location>
        <begin position="19"/>
        <end position="31"/>
    </location>
</feature>
<dbReference type="HOGENOM" id="CLU_1090073_0_0_1"/>
<gene>
    <name evidence="2" type="ORF">GALMADRAFT_148876</name>
</gene>
<evidence type="ECO:0000313" key="2">
    <source>
        <dbReference type="EMBL" id="KDR65208.1"/>
    </source>
</evidence>
<feature type="region of interest" description="Disordered" evidence="1">
    <location>
        <begin position="230"/>
        <end position="255"/>
    </location>
</feature>
<sequence length="255" mass="27546">MIREVEGDGGYSKAGGRSTKADDGGVDRTDEWTAGTLRAGGSEKPWPGPVSSSSSSSLVYVDSSPVHMRQPARLTIVPQTSADLFQQRLHRLRVVNEDEVPKPTGNSKPTFEIEGVDESASSSGKSNEELVVVQQFKGPSFVLGQTDVVENQDSPPGPSSGRTIEGNFTVVRHREKREQVSGSSCVEEGKGGWCGQVRRHLQYMLVESGGINVRQRLHCMEESDKRGYNAGGGLFLNSEARRGKRSLRSGSRAAA</sequence>
<protein>
    <submittedName>
        <fullName evidence="2">Uncharacterized protein</fullName>
    </submittedName>
</protein>